<dbReference type="InterPro" id="IPR002078">
    <property type="entry name" value="Sigma_54_int"/>
</dbReference>
<dbReference type="GO" id="GO:0006355">
    <property type="term" value="P:regulation of DNA-templated transcription"/>
    <property type="evidence" value="ECO:0007669"/>
    <property type="project" value="InterPro"/>
</dbReference>
<dbReference type="SUPFAM" id="SSF52540">
    <property type="entry name" value="P-loop containing nucleoside triphosphate hydrolases"/>
    <property type="match status" value="1"/>
</dbReference>
<dbReference type="NCBIfam" id="TIGR00229">
    <property type="entry name" value="sensory_box"/>
    <property type="match status" value="1"/>
</dbReference>
<dbReference type="CDD" id="cd00009">
    <property type="entry name" value="AAA"/>
    <property type="match status" value="1"/>
</dbReference>
<name>A0A1W1HJ50_9BACT</name>
<evidence type="ECO:0000256" key="3">
    <source>
        <dbReference type="ARBA" id="ARBA00022840"/>
    </source>
</evidence>
<dbReference type="Proteomes" id="UP000191931">
    <property type="component" value="Unassembled WGS sequence"/>
</dbReference>
<evidence type="ECO:0000259" key="8">
    <source>
        <dbReference type="PROSITE" id="PS50045"/>
    </source>
</evidence>
<dbReference type="InterPro" id="IPR035965">
    <property type="entry name" value="PAS-like_dom_sf"/>
</dbReference>
<dbReference type="Gene3D" id="1.10.8.60">
    <property type="match status" value="1"/>
</dbReference>
<gene>
    <name evidence="11" type="ORF">MTBBW1_750005</name>
</gene>
<dbReference type="Gene3D" id="1.10.10.60">
    <property type="entry name" value="Homeodomain-like"/>
    <property type="match status" value="1"/>
</dbReference>
<evidence type="ECO:0000313" key="12">
    <source>
        <dbReference type="Proteomes" id="UP000191931"/>
    </source>
</evidence>
<dbReference type="InterPro" id="IPR013656">
    <property type="entry name" value="PAS_4"/>
</dbReference>
<dbReference type="InterPro" id="IPR003593">
    <property type="entry name" value="AAA+_ATPase"/>
</dbReference>
<reference evidence="11 12" key="1">
    <citation type="submission" date="2017-03" db="EMBL/GenBank/DDBJ databases">
        <authorList>
            <person name="Afonso C.L."/>
            <person name="Miller P.J."/>
            <person name="Scott M.A."/>
            <person name="Spackman E."/>
            <person name="Goraichik I."/>
            <person name="Dimitrov K.M."/>
            <person name="Suarez D.L."/>
            <person name="Swayne D.E."/>
        </authorList>
    </citation>
    <scope>NUCLEOTIDE SEQUENCE [LARGE SCALE GENOMIC DNA]</scope>
    <source>
        <strain evidence="11">PRJEB14757</strain>
    </source>
</reference>
<evidence type="ECO:0000256" key="2">
    <source>
        <dbReference type="ARBA" id="ARBA00022797"/>
    </source>
</evidence>
<dbReference type="SUPFAM" id="SSF55785">
    <property type="entry name" value="PYP-like sensor domain (PAS domain)"/>
    <property type="match status" value="1"/>
</dbReference>
<dbReference type="InterPro" id="IPR025944">
    <property type="entry name" value="Sigma_54_int_dom_CS"/>
</dbReference>
<dbReference type="Pfam" id="PF08448">
    <property type="entry name" value="PAS_4"/>
    <property type="match status" value="1"/>
</dbReference>
<dbReference type="PANTHER" id="PTHR32071:SF57">
    <property type="entry name" value="C4-DICARBOXYLATE TRANSPORT TRANSCRIPTIONAL REGULATORY PROTEIN DCTD"/>
    <property type="match status" value="1"/>
</dbReference>
<dbReference type="Gene3D" id="3.30.70.260">
    <property type="match status" value="1"/>
</dbReference>
<dbReference type="SMART" id="SM00091">
    <property type="entry name" value="PAS"/>
    <property type="match status" value="1"/>
</dbReference>
<dbReference type="RefSeq" id="WP_087881745.1">
    <property type="nucleotide sequence ID" value="NZ_LT828543.1"/>
</dbReference>
<dbReference type="InterPro" id="IPR045865">
    <property type="entry name" value="ACT-like_dom_sf"/>
</dbReference>
<dbReference type="InterPro" id="IPR000014">
    <property type="entry name" value="PAS"/>
</dbReference>
<feature type="domain" description="Sigma-54 factor interaction" evidence="8">
    <location>
        <begin position="212"/>
        <end position="441"/>
    </location>
</feature>
<dbReference type="CDD" id="cd02116">
    <property type="entry name" value="ACT"/>
    <property type="match status" value="1"/>
</dbReference>
<dbReference type="PANTHER" id="PTHR32071">
    <property type="entry name" value="TRANSCRIPTIONAL REGULATORY PROTEIN"/>
    <property type="match status" value="1"/>
</dbReference>
<dbReference type="Pfam" id="PF00158">
    <property type="entry name" value="Sigma54_activat"/>
    <property type="match status" value="1"/>
</dbReference>
<dbReference type="PROSITE" id="PS50045">
    <property type="entry name" value="SIGMA54_INTERACT_4"/>
    <property type="match status" value="1"/>
</dbReference>
<dbReference type="OrthoDB" id="5413348at2"/>
<evidence type="ECO:0000256" key="6">
    <source>
        <dbReference type="ARBA" id="ARBA00023163"/>
    </source>
</evidence>
<organism evidence="11 12">
    <name type="scientific">Desulfamplus magnetovallimortis</name>
    <dbReference type="NCBI Taxonomy" id="1246637"/>
    <lineage>
        <taxon>Bacteria</taxon>
        <taxon>Pseudomonadati</taxon>
        <taxon>Thermodesulfobacteriota</taxon>
        <taxon>Desulfobacteria</taxon>
        <taxon>Desulfobacterales</taxon>
        <taxon>Desulfobacteraceae</taxon>
        <taxon>Desulfamplus</taxon>
    </lineage>
</organism>
<dbReference type="Gene3D" id="3.30.450.20">
    <property type="entry name" value="PAS domain"/>
    <property type="match status" value="1"/>
</dbReference>
<dbReference type="InterPro" id="IPR009057">
    <property type="entry name" value="Homeodomain-like_sf"/>
</dbReference>
<dbReference type="Pfam" id="PF18024">
    <property type="entry name" value="HTH_50"/>
    <property type="match status" value="1"/>
</dbReference>
<keyword evidence="1" id="KW-0547">Nucleotide-binding</keyword>
<dbReference type="PROSITE" id="PS50112">
    <property type="entry name" value="PAS"/>
    <property type="match status" value="1"/>
</dbReference>
<dbReference type="STRING" id="1246637.MTBBW1_750005"/>
<evidence type="ECO:0000256" key="1">
    <source>
        <dbReference type="ARBA" id="ARBA00022741"/>
    </source>
</evidence>
<dbReference type="SUPFAM" id="SSF46689">
    <property type="entry name" value="Homeodomain-like"/>
    <property type="match status" value="1"/>
</dbReference>
<dbReference type="GO" id="GO:0005524">
    <property type="term" value="F:ATP binding"/>
    <property type="evidence" value="ECO:0007669"/>
    <property type="project" value="UniProtKB-KW"/>
</dbReference>
<dbReference type="GO" id="GO:0003677">
    <property type="term" value="F:DNA binding"/>
    <property type="evidence" value="ECO:0007669"/>
    <property type="project" value="UniProtKB-KW"/>
</dbReference>
<protein>
    <recommendedName>
        <fullName evidence="7">HTH-type transcriptional regulatory protein TyrR</fullName>
    </recommendedName>
</protein>
<dbReference type="AlphaFoldDB" id="A0A1W1HJ50"/>
<accession>A0A1W1HJ50</accession>
<dbReference type="PROSITE" id="PS51671">
    <property type="entry name" value="ACT"/>
    <property type="match status" value="1"/>
</dbReference>
<dbReference type="CDD" id="cd00130">
    <property type="entry name" value="PAS"/>
    <property type="match status" value="1"/>
</dbReference>
<dbReference type="Pfam" id="PF01842">
    <property type="entry name" value="ACT"/>
    <property type="match status" value="1"/>
</dbReference>
<dbReference type="EMBL" id="FWEV01000320">
    <property type="protein sequence ID" value="SLM32484.1"/>
    <property type="molecule type" value="Genomic_DNA"/>
</dbReference>
<evidence type="ECO:0000313" key="11">
    <source>
        <dbReference type="EMBL" id="SLM32484.1"/>
    </source>
</evidence>
<evidence type="ECO:0000256" key="4">
    <source>
        <dbReference type="ARBA" id="ARBA00023015"/>
    </source>
</evidence>
<keyword evidence="3" id="KW-0067">ATP-binding</keyword>
<dbReference type="PROSITE" id="PS00688">
    <property type="entry name" value="SIGMA54_INTERACT_3"/>
    <property type="match status" value="1"/>
</dbReference>
<feature type="domain" description="ACT" evidence="10">
    <location>
        <begin position="4"/>
        <end position="81"/>
    </location>
</feature>
<evidence type="ECO:0000259" key="10">
    <source>
        <dbReference type="PROSITE" id="PS51671"/>
    </source>
</evidence>
<dbReference type="InterPro" id="IPR027417">
    <property type="entry name" value="P-loop_NTPase"/>
</dbReference>
<dbReference type="Pfam" id="PF25601">
    <property type="entry name" value="AAA_lid_14"/>
    <property type="match status" value="1"/>
</dbReference>
<feature type="domain" description="PAS" evidence="9">
    <location>
        <begin position="84"/>
        <end position="157"/>
    </location>
</feature>
<dbReference type="SUPFAM" id="SSF55021">
    <property type="entry name" value="ACT-like"/>
    <property type="match status" value="1"/>
</dbReference>
<keyword evidence="6" id="KW-0804">Transcription</keyword>
<evidence type="ECO:0000259" key="9">
    <source>
        <dbReference type="PROSITE" id="PS50112"/>
    </source>
</evidence>
<keyword evidence="12" id="KW-1185">Reference proteome</keyword>
<evidence type="ECO:0000256" key="5">
    <source>
        <dbReference type="ARBA" id="ARBA00023159"/>
    </source>
</evidence>
<dbReference type="Gene3D" id="3.40.50.300">
    <property type="entry name" value="P-loop containing nucleotide triphosphate hydrolases"/>
    <property type="match status" value="1"/>
</dbReference>
<dbReference type="InterPro" id="IPR030828">
    <property type="entry name" value="HTH_TyrR"/>
</dbReference>
<dbReference type="InterPro" id="IPR002912">
    <property type="entry name" value="ACT_dom"/>
</dbReference>
<keyword evidence="5" id="KW-0010">Activator</keyword>
<evidence type="ECO:0000256" key="7">
    <source>
        <dbReference type="ARBA" id="ARBA00029500"/>
    </source>
</evidence>
<sequence length="532" mass="59776">MNYKLKLRFKDRMGIVADISTTLAGSGFNIISMDVDRKEDEAHVYTEIENITKKIDKEALSHIFDEIQSFMEFQFIDILPQEEKANRFRVVLDNMSDGVVSIDKDGNITTINQVASAIFMQTPESLVGKHIKSLDLSHYEILESLKGKKVNNAKQNLITDSGRYQYISTCKPIRDSSGRIIGAVEIAREMHEIRKLARSISQEMEGISFGDIIGNTEAIKEAIAFAQKIAATDVTVAIHGASGTGKELFASAIHTESNRKGPYIPINCAALPEQLLESELFGYVGGAFTGGKKEGKAGLFETANQGTVFLDEIAEMPMGSQAKLLRLLQEKAVRRIGGTREIPVNARIITATNKNLDQLVKQNKFREDLYYRINVLPIHIPPLKHRKEDIPLLLEHFFFRLFMRLGKKVPPLTPYALEKLVQHDWPGNVRELKNVIERAAFISRGTTIDKDAILFSHELSNHHENIVHSQNRTIEPIKEQVAELEKRIIVDALKNLKTVRKSALALGISHPALLKKMKKYDIKMDVLITTGN</sequence>
<keyword evidence="4" id="KW-0805">Transcription regulation</keyword>
<proteinExistence type="predicted"/>
<keyword evidence="2" id="KW-0058">Aromatic hydrocarbons catabolism</keyword>
<dbReference type="SMART" id="SM00382">
    <property type="entry name" value="AAA"/>
    <property type="match status" value="1"/>
</dbReference>
<dbReference type="FunFam" id="3.40.50.300:FF:000006">
    <property type="entry name" value="DNA-binding transcriptional regulator NtrC"/>
    <property type="match status" value="1"/>
</dbReference>
<dbReference type="InterPro" id="IPR058031">
    <property type="entry name" value="AAA_lid_NorR"/>
</dbReference>